<keyword evidence="3" id="KW-1185">Reference proteome</keyword>
<evidence type="ECO:0008006" key="4">
    <source>
        <dbReference type="Google" id="ProtNLM"/>
    </source>
</evidence>
<dbReference type="AlphaFoldDB" id="A0A1V8SIC3"/>
<evidence type="ECO:0000313" key="2">
    <source>
        <dbReference type="EMBL" id="OQN98878.1"/>
    </source>
</evidence>
<dbReference type="Gene3D" id="2.60.40.10">
    <property type="entry name" value="Immunoglobulins"/>
    <property type="match status" value="1"/>
</dbReference>
<organism evidence="2 3">
    <name type="scientific">Cryoendolithus antarcticus</name>
    <dbReference type="NCBI Taxonomy" id="1507870"/>
    <lineage>
        <taxon>Eukaryota</taxon>
        <taxon>Fungi</taxon>
        <taxon>Dikarya</taxon>
        <taxon>Ascomycota</taxon>
        <taxon>Pezizomycotina</taxon>
        <taxon>Dothideomycetes</taxon>
        <taxon>Dothideomycetidae</taxon>
        <taxon>Cladosporiales</taxon>
        <taxon>Cladosporiaceae</taxon>
        <taxon>Cryoendolithus</taxon>
    </lineage>
</organism>
<protein>
    <recommendedName>
        <fullName evidence="4">Ig-like domain-containing protein</fullName>
    </recommendedName>
</protein>
<feature type="region of interest" description="Disordered" evidence="1">
    <location>
        <begin position="538"/>
        <end position="573"/>
    </location>
</feature>
<proteinExistence type="predicted"/>
<dbReference type="EMBL" id="NAJO01000043">
    <property type="protein sequence ID" value="OQN98878.1"/>
    <property type="molecule type" value="Genomic_DNA"/>
</dbReference>
<feature type="region of interest" description="Disordered" evidence="1">
    <location>
        <begin position="367"/>
        <end position="393"/>
    </location>
</feature>
<evidence type="ECO:0000256" key="1">
    <source>
        <dbReference type="SAM" id="MobiDB-lite"/>
    </source>
</evidence>
<dbReference type="Proteomes" id="UP000192596">
    <property type="component" value="Unassembled WGS sequence"/>
</dbReference>
<reference evidence="3" key="1">
    <citation type="submission" date="2017-03" db="EMBL/GenBank/DDBJ databases">
        <title>Genomes of endolithic fungi from Antarctica.</title>
        <authorList>
            <person name="Coleine C."/>
            <person name="Masonjones S."/>
            <person name="Stajich J.E."/>
        </authorList>
    </citation>
    <scope>NUCLEOTIDE SEQUENCE [LARGE SCALE GENOMIC DNA]</scope>
    <source>
        <strain evidence="3">CCFEE 5527</strain>
    </source>
</reference>
<feature type="compositionally biased region" description="Polar residues" evidence="1">
    <location>
        <begin position="538"/>
        <end position="557"/>
    </location>
</feature>
<gene>
    <name evidence="2" type="ORF">B0A48_15224</name>
</gene>
<comment type="caution">
    <text evidence="2">The sequence shown here is derived from an EMBL/GenBank/DDBJ whole genome shotgun (WGS) entry which is preliminary data.</text>
</comment>
<evidence type="ECO:0000313" key="3">
    <source>
        <dbReference type="Proteomes" id="UP000192596"/>
    </source>
</evidence>
<name>A0A1V8SIC3_9PEZI</name>
<accession>A0A1V8SIC3</accession>
<sequence>MKGLEPRVYTWIVYIIATADTTAYNTGGKISVNGLTITIPKNFQFQFPASWQGMREVAAGNFIGMEVSVVGNYVNNLAIAGMASIAQFGLEANQGVIASLDFDGRIHMVSGQVVRINDPKAVYSAGYTALPAFTADDENPTFVTFVLGQTTFTVPDSLTMVPFLPGDYIDFSGVRVGGEVLAYEIVAFTPQILTTGVPPSIRVEDLIIGVFDGQPSANVEFAESRFVGYISDSSVGLSISRMDIDPCTGNATLVPVASAATRVAAVRNKWVVRFDSTTSTKYSRDYMFTATTGTRDTNGGAIKAGQYLSPIGEVIFPESGLPGTIPAKNDFSNFGHLAQGLGPDAQGQVWGPLDPFPDSIERRLTLSDDATPTPKVCDSAPPPTSSSGSLAADAGPDIAVRTGVLVSLTGKATNAQSPGFAWTQTAGAIVTLAGSNAASAFFTAPKVAVVTTLDFTLTVTSGTTTATDLVTITINPTGNDVVTIDSYTWSSSNSGNIAVTAHSNVIDGTATLSLILNNPNAGSALTMTNAGGGKWTYNARSTSKPSSGSTVRSNLGGSTSRTTTTARRMKRRSRFMKLI</sequence>
<dbReference type="OrthoDB" id="2129641at2759"/>
<dbReference type="InParanoid" id="A0A1V8SIC3"/>
<dbReference type="InterPro" id="IPR013783">
    <property type="entry name" value="Ig-like_fold"/>
</dbReference>